<evidence type="ECO:0000313" key="1">
    <source>
        <dbReference type="EMBL" id="QNP55017.1"/>
    </source>
</evidence>
<dbReference type="Proteomes" id="UP000516117">
    <property type="component" value="Chromosome"/>
</dbReference>
<dbReference type="KEGG" id="tdf:H9L22_12125"/>
<accession>A0A7H0H3A1</accession>
<keyword evidence="2" id="KW-1185">Reference proteome</keyword>
<organism evidence="1 2">
    <name type="scientific">Tessaracoccus defluvii</name>
    <dbReference type="NCBI Taxonomy" id="1285901"/>
    <lineage>
        <taxon>Bacteria</taxon>
        <taxon>Bacillati</taxon>
        <taxon>Actinomycetota</taxon>
        <taxon>Actinomycetes</taxon>
        <taxon>Propionibacteriales</taxon>
        <taxon>Propionibacteriaceae</taxon>
        <taxon>Tessaracoccus</taxon>
    </lineage>
</organism>
<proteinExistence type="predicted"/>
<gene>
    <name evidence="1" type="ORF">H9L22_12125</name>
</gene>
<reference evidence="1 2" key="1">
    <citation type="submission" date="2020-08" db="EMBL/GenBank/DDBJ databases">
        <title>Genome sequence of Tessaracoccus defluvii JCM 17540T.</title>
        <authorList>
            <person name="Hyun D.-W."/>
            <person name="Bae J.-W."/>
        </authorList>
    </citation>
    <scope>NUCLEOTIDE SEQUENCE [LARGE SCALE GENOMIC DNA]</scope>
    <source>
        <strain evidence="1 2">JCM 17540</strain>
    </source>
</reference>
<sequence length="234" mass="25035">MGLDIYVGSLSRYLSGDWKTVAAQAAEAEGIAFVTVGPDRESLDAAELVAVVAEWQAAIAAALGGVEPWDDNPDAPYATDQPHWLGYGGLALLAAYAERPDLVSPEDTPEEYAVAPAFQAMQHDPGRFPSLLGGAEWWLPFDGVRATFTAEAPHGHMMAMATLAQLRAELDVLRDAVGATHVDLATALLSGGPDREEVETAAEYRHRWGIFGLAVFAELCAQAEGMQLPLLLDY</sequence>
<name>A0A7H0H3A1_9ACTN</name>
<protein>
    <submittedName>
        <fullName evidence="1">Uncharacterized protein</fullName>
    </submittedName>
</protein>
<dbReference type="AlphaFoldDB" id="A0A7H0H3A1"/>
<dbReference type="RefSeq" id="WP_187720153.1">
    <property type="nucleotide sequence ID" value="NZ_BAABBL010000004.1"/>
</dbReference>
<dbReference type="EMBL" id="CP060789">
    <property type="protein sequence ID" value="QNP55017.1"/>
    <property type="molecule type" value="Genomic_DNA"/>
</dbReference>
<evidence type="ECO:0000313" key="2">
    <source>
        <dbReference type="Proteomes" id="UP000516117"/>
    </source>
</evidence>